<name>A0ABN9TLA0_9DINO</name>
<feature type="compositionally biased region" description="Polar residues" evidence="1">
    <location>
        <begin position="595"/>
        <end position="608"/>
    </location>
</feature>
<dbReference type="EMBL" id="CAUYUJ010014784">
    <property type="protein sequence ID" value="CAK0846008.1"/>
    <property type="molecule type" value="Genomic_DNA"/>
</dbReference>
<feature type="non-terminal residue" evidence="2">
    <location>
        <position position="1"/>
    </location>
</feature>
<evidence type="ECO:0000313" key="3">
    <source>
        <dbReference type="Proteomes" id="UP001189429"/>
    </source>
</evidence>
<evidence type="ECO:0000313" key="2">
    <source>
        <dbReference type="EMBL" id="CAK0846008.1"/>
    </source>
</evidence>
<sequence>EDPETADPVVCSDYGYLADDGSEDTALPMLVIRDRRTKGYAATAVPQKGVHPYPVKFFAGYLKELGWKRYVSRSDGERSLVALKQAVADQMQAVETVMQESPVGDHAANGEAENAVKEVKRIVRAQKETFEERRATHAAGGSTGAATARRRAASRKVDLSAEELEDITHLGLQLGAVDVREECPLLCHVALSCHLGLRPGASADMQAKRPNGGHWDFRNEEDRKEWYDTLEREDPYILIGSPPSTALAELQGASRLRRDPEKALQEQYLAERHLEVACESYRRQMVRGRYFVHEHPHEDSSWDSTVVQELLGQNAVERVRGAVCKWSAKPAGQGEPPSGAQGFIRRRAGFMTNMPELALELKKGCSDDAGPEQHRHVPLTGGLARRAQVHPPMLARCVLRAVNESMKKDGSLSGLAEATAGPAPTEPDTYEQGRSFLEEHERYWDDVNGAVLKQDGHEAGKANPALFYKKADDCRSLVHGDDVCAMGDDDALDQIEHTLRKKYDLKLLTSIGTLSGKFEIGFRLDTVLGAFNCVTFRQEFAVVMWFTKWLYGIQKFAGDVLAMSGGGLGMSEQLEAEVNSIKYAPLDDTVAEGHSPTQVAEDQPTQPLFANDYGGDQPDVAKNDGQGEQCEQEGPEAKQQKNNAGDASEMSHMTDDCDMVGDSPSKGGYDIPMGVCGLCDLKDTLANLCCEKKGMKLHQRCFNAIRAHDASVEKGAPEQVKDKMENEFHNDRKGWKTRVLPWVEPEKRDAARTDTKAKFMSIQDTISKETKKDLNDDLTLNLVQFQAFHGFWNRMSDPDDDKKSNKSSGRRSIVDINIDDQTRGRKLPTQSEINDCDPVRFMMMKTMWRKMSEHVSKGFQDPSTGYIKQLRQASEGVSQTQERGLPLPTATLITNLTTMYQDLDQETDKVKPANKATFLKVVTDIDEKMKKLENEKGSVRDQLSGLKFINDESKDKNRKEYMNHYNKSVNIQKRLIKGQFAKEVANTWSRSLYAGVGEEQKAAMLGGVADASQKDKAKGGRKVKPLMLQCQPTLNSDPIDFEKVGTWTDGALFGAVKKYMATIKEVIDSKIEGVVQHALDVLGDGYFELGAKEWVPRLCTVRADAFRCGPSAFPLNGYSSLVISLTDNMCFVLLPAASIINQGIILADAPKFLASDGATSTLERGYLVKAKIQEILYVPYGAIVLPLFYPQSRDSNQKNELGHCMVLPLLHQQRMKAAPTSLTTAISSTNLSFLTSQPQQMHKDRASGLRKFHAD</sequence>
<protein>
    <submittedName>
        <fullName evidence="2">Uncharacterized protein</fullName>
    </submittedName>
</protein>
<proteinExistence type="predicted"/>
<comment type="caution">
    <text evidence="2">The sequence shown here is derived from an EMBL/GenBank/DDBJ whole genome shotgun (WGS) entry which is preliminary data.</text>
</comment>
<keyword evidence="3" id="KW-1185">Reference proteome</keyword>
<accession>A0ABN9TLA0</accession>
<evidence type="ECO:0000256" key="1">
    <source>
        <dbReference type="SAM" id="MobiDB-lite"/>
    </source>
</evidence>
<feature type="region of interest" description="Disordered" evidence="1">
    <location>
        <begin position="410"/>
        <end position="430"/>
    </location>
</feature>
<feature type="region of interest" description="Disordered" evidence="1">
    <location>
        <begin position="794"/>
        <end position="832"/>
    </location>
</feature>
<organism evidence="2 3">
    <name type="scientific">Prorocentrum cordatum</name>
    <dbReference type="NCBI Taxonomy" id="2364126"/>
    <lineage>
        <taxon>Eukaryota</taxon>
        <taxon>Sar</taxon>
        <taxon>Alveolata</taxon>
        <taxon>Dinophyceae</taxon>
        <taxon>Prorocentrales</taxon>
        <taxon>Prorocentraceae</taxon>
        <taxon>Prorocentrum</taxon>
    </lineage>
</organism>
<reference evidence="2" key="1">
    <citation type="submission" date="2023-10" db="EMBL/GenBank/DDBJ databases">
        <authorList>
            <person name="Chen Y."/>
            <person name="Shah S."/>
            <person name="Dougan E. K."/>
            <person name="Thang M."/>
            <person name="Chan C."/>
        </authorList>
    </citation>
    <scope>NUCLEOTIDE SEQUENCE [LARGE SCALE GENOMIC DNA]</scope>
</reference>
<feature type="region of interest" description="Disordered" evidence="1">
    <location>
        <begin position="132"/>
        <end position="151"/>
    </location>
</feature>
<feature type="compositionally biased region" description="Low complexity" evidence="1">
    <location>
        <begin position="137"/>
        <end position="147"/>
    </location>
</feature>
<feature type="region of interest" description="Disordered" evidence="1">
    <location>
        <begin position="591"/>
        <end position="661"/>
    </location>
</feature>
<feature type="compositionally biased region" description="Low complexity" evidence="1">
    <location>
        <begin position="416"/>
        <end position="427"/>
    </location>
</feature>
<dbReference type="Proteomes" id="UP001189429">
    <property type="component" value="Unassembled WGS sequence"/>
</dbReference>
<gene>
    <name evidence="2" type="ORF">PCOR1329_LOCUS39619</name>
</gene>